<proteinExistence type="predicted"/>
<feature type="region of interest" description="Disordered" evidence="1">
    <location>
        <begin position="1"/>
        <end position="30"/>
    </location>
</feature>
<dbReference type="OrthoDB" id="3515297at2759"/>
<dbReference type="AlphaFoldDB" id="A0A8H6AVX6"/>
<protein>
    <submittedName>
        <fullName evidence="2">Uncharacterized protein</fullName>
    </submittedName>
</protein>
<dbReference type="EMBL" id="JABFCT010000007">
    <property type="protein sequence ID" value="KAF5874689.1"/>
    <property type="molecule type" value="Genomic_DNA"/>
</dbReference>
<reference evidence="2 3" key="1">
    <citation type="journal article" date="2020" name="Phytopathology">
        <title>A high-quality genome resource of Botrytis fragariae, a new and rapidly spreading fungal pathogen causing strawberry gray mold in the U.S.A.</title>
        <authorList>
            <person name="Wu Y."/>
            <person name="Saski C.A."/>
            <person name="Schnabel G."/>
            <person name="Xiao S."/>
            <person name="Hu M."/>
        </authorList>
    </citation>
    <scope>NUCLEOTIDE SEQUENCE [LARGE SCALE GENOMIC DNA]</scope>
    <source>
        <strain evidence="2 3">BVB16</strain>
    </source>
</reference>
<evidence type="ECO:0000313" key="3">
    <source>
        <dbReference type="Proteomes" id="UP000531561"/>
    </source>
</evidence>
<keyword evidence="3" id="KW-1185">Reference proteome</keyword>
<evidence type="ECO:0000313" key="2">
    <source>
        <dbReference type="EMBL" id="KAF5874689.1"/>
    </source>
</evidence>
<dbReference type="RefSeq" id="XP_037193635.1">
    <property type="nucleotide sequence ID" value="XM_037335101.1"/>
</dbReference>
<name>A0A8H6AVX6_9HELO</name>
<organism evidence="2 3">
    <name type="scientific">Botrytis fragariae</name>
    <dbReference type="NCBI Taxonomy" id="1964551"/>
    <lineage>
        <taxon>Eukaryota</taxon>
        <taxon>Fungi</taxon>
        <taxon>Dikarya</taxon>
        <taxon>Ascomycota</taxon>
        <taxon>Pezizomycotina</taxon>
        <taxon>Leotiomycetes</taxon>
        <taxon>Helotiales</taxon>
        <taxon>Sclerotiniaceae</taxon>
        <taxon>Botrytis</taxon>
    </lineage>
</organism>
<evidence type="ECO:0000256" key="1">
    <source>
        <dbReference type="SAM" id="MobiDB-lite"/>
    </source>
</evidence>
<dbReference type="GeneID" id="59258793"/>
<gene>
    <name evidence="2" type="ORF">Bfra_004704</name>
</gene>
<feature type="compositionally biased region" description="Polar residues" evidence="1">
    <location>
        <begin position="16"/>
        <end position="30"/>
    </location>
</feature>
<sequence length="177" mass="19233">MELSSCLPDRTKTIQRDNGNASVSSRNSKICANSEPDQGICDIFRTVLNEAWAANDHMTEPADPNDFPQKEDLNQQTSISHSNEGLNNAIPNILGTGPEASQNKMANGRVMASAILGLNGKPLRIRTIKKSKLRMAREAESRTKIGESTMSLSRAQDLGIVGTDGKKVFSQAQGEDY</sequence>
<comment type="caution">
    <text evidence="2">The sequence shown here is derived from an EMBL/GenBank/DDBJ whole genome shotgun (WGS) entry which is preliminary data.</text>
</comment>
<accession>A0A8H6AVX6</accession>
<dbReference type="Proteomes" id="UP000531561">
    <property type="component" value="Unassembled WGS sequence"/>
</dbReference>